<dbReference type="Pfam" id="PF00587">
    <property type="entry name" value="tRNA-synt_2b"/>
    <property type="match status" value="1"/>
</dbReference>
<feature type="binding site" evidence="13">
    <location>
        <position position="407"/>
    </location>
    <ligand>
        <name>Zn(2+)</name>
        <dbReference type="ChEBI" id="CHEBI:29105"/>
        <note>catalytic</note>
    </ligand>
</feature>
<dbReference type="InterPro" id="IPR012947">
    <property type="entry name" value="tRNA_SAD"/>
</dbReference>
<dbReference type="InterPro" id="IPR004154">
    <property type="entry name" value="Anticodon-bd"/>
</dbReference>
<dbReference type="PANTHER" id="PTHR11451:SF44">
    <property type="entry name" value="THREONINE--TRNA LIGASE, CHLOROPLASTIC_MITOCHONDRIAL 2"/>
    <property type="match status" value="1"/>
</dbReference>
<protein>
    <recommendedName>
        <fullName evidence="13">Threonine--tRNA ligase</fullName>
        <ecNumber evidence="13">6.1.1.3</ecNumber>
    </recommendedName>
    <alternativeName>
        <fullName evidence="13">Threonyl-tRNA synthetase</fullName>
        <shortName evidence="13">ThrRS</shortName>
    </alternativeName>
</protein>
<keyword evidence="7 13" id="KW-0862">Zinc</keyword>
<evidence type="ECO:0000256" key="10">
    <source>
        <dbReference type="ARBA" id="ARBA00022917"/>
    </source>
</evidence>
<name>A0ABY7ZGY5_9ACTN</name>
<evidence type="ECO:0000256" key="1">
    <source>
        <dbReference type="ARBA" id="ARBA00008226"/>
    </source>
</evidence>
<keyword evidence="11 13" id="KW-0030">Aminoacyl-tRNA synthetase</keyword>
<dbReference type="RefSeq" id="WP_275028456.1">
    <property type="nucleotide sequence ID" value="NZ_CP118615.1"/>
</dbReference>
<keyword evidence="8 13" id="KW-0067">ATP-binding</keyword>
<feature type="binding site" evidence="13">
    <location>
        <position position="356"/>
    </location>
    <ligand>
        <name>Zn(2+)</name>
        <dbReference type="ChEBI" id="CHEBI:29105"/>
        <note>catalytic</note>
    </ligand>
</feature>
<comment type="caution">
    <text evidence="13">Lacks conserved residue(s) required for the propagation of feature annotation.</text>
</comment>
<evidence type="ECO:0000256" key="3">
    <source>
        <dbReference type="ARBA" id="ARBA00022555"/>
    </source>
</evidence>
<dbReference type="EC" id="6.1.1.3" evidence="13"/>
<evidence type="ECO:0000256" key="6">
    <source>
        <dbReference type="ARBA" id="ARBA00022741"/>
    </source>
</evidence>
<dbReference type="Proteomes" id="UP001219605">
    <property type="component" value="Chromosome"/>
</dbReference>
<dbReference type="InterPro" id="IPR045864">
    <property type="entry name" value="aa-tRNA-synth_II/BPL/LPL"/>
</dbReference>
<evidence type="ECO:0000256" key="8">
    <source>
        <dbReference type="ARBA" id="ARBA00022840"/>
    </source>
</evidence>
<evidence type="ECO:0000256" key="2">
    <source>
        <dbReference type="ARBA" id="ARBA00022490"/>
    </source>
</evidence>
<feature type="binding site" evidence="13">
    <location>
        <position position="537"/>
    </location>
    <ligand>
        <name>Zn(2+)</name>
        <dbReference type="ChEBI" id="CHEBI:29105"/>
        <note>catalytic</note>
    </ligand>
</feature>
<dbReference type="EMBL" id="CP118615">
    <property type="protein sequence ID" value="WDZ82249.1"/>
    <property type="molecule type" value="Genomic_DNA"/>
</dbReference>
<keyword evidence="10 13" id="KW-0648">Protein biosynthesis</keyword>
<keyword evidence="4 13" id="KW-0436">Ligase</keyword>
<keyword evidence="9 13" id="KW-0694">RNA-binding</keyword>
<dbReference type="HAMAP" id="MF_00184">
    <property type="entry name" value="Thr_tRNA_synth"/>
    <property type="match status" value="1"/>
</dbReference>
<dbReference type="SUPFAM" id="SSF55186">
    <property type="entry name" value="ThrRS/AlaRS common domain"/>
    <property type="match status" value="1"/>
</dbReference>
<comment type="cofactor">
    <cofactor evidence="13">
        <name>Zn(2+)</name>
        <dbReference type="ChEBI" id="CHEBI:29105"/>
    </cofactor>
    <text evidence="13">Binds 1 zinc ion per subunit.</text>
</comment>
<keyword evidence="3 13" id="KW-0820">tRNA-binding</keyword>
<evidence type="ECO:0000256" key="13">
    <source>
        <dbReference type="HAMAP-Rule" id="MF_00184"/>
    </source>
</evidence>
<feature type="domain" description="Aminoacyl-transfer RNA synthetases class-II family profile" evidence="14">
    <location>
        <begin position="294"/>
        <end position="560"/>
    </location>
</feature>
<evidence type="ECO:0000259" key="15">
    <source>
        <dbReference type="PROSITE" id="PS51880"/>
    </source>
</evidence>
<keyword evidence="6 13" id="KW-0547">Nucleotide-binding</keyword>
<dbReference type="NCBIfam" id="TIGR00418">
    <property type="entry name" value="thrS"/>
    <property type="match status" value="1"/>
</dbReference>
<reference evidence="16 17" key="1">
    <citation type="submission" date="2023-02" db="EMBL/GenBank/DDBJ databases">
        <authorList>
            <person name="Mo P."/>
        </authorList>
    </citation>
    <scope>NUCLEOTIDE SEQUENCE [LARGE SCALE GENOMIC DNA]</scope>
    <source>
        <strain evidence="16 17">HUAS 3</strain>
    </source>
</reference>
<dbReference type="Pfam" id="PF07973">
    <property type="entry name" value="tRNA_SAD"/>
    <property type="match status" value="1"/>
</dbReference>
<dbReference type="SUPFAM" id="SSF55681">
    <property type="entry name" value="Class II aaRS and biotin synthetases"/>
    <property type="match status" value="1"/>
</dbReference>
<dbReference type="PRINTS" id="PR01047">
    <property type="entry name" value="TRNASYNTHTHR"/>
</dbReference>
<dbReference type="InterPro" id="IPR047246">
    <property type="entry name" value="ThrRS_anticodon"/>
</dbReference>
<dbReference type="PROSITE" id="PS51880">
    <property type="entry name" value="TGS"/>
    <property type="match status" value="1"/>
</dbReference>
<dbReference type="PROSITE" id="PS50862">
    <property type="entry name" value="AA_TRNA_LIGASE_II"/>
    <property type="match status" value="1"/>
</dbReference>
<evidence type="ECO:0000256" key="11">
    <source>
        <dbReference type="ARBA" id="ARBA00023146"/>
    </source>
</evidence>
<accession>A0ABY7ZGY5</accession>
<dbReference type="Gene3D" id="3.40.50.800">
    <property type="entry name" value="Anticodon-binding domain"/>
    <property type="match status" value="1"/>
</dbReference>
<keyword evidence="17" id="KW-1185">Reference proteome</keyword>
<dbReference type="InterPro" id="IPR018163">
    <property type="entry name" value="Thr/Ala-tRNA-synth_IIc_edit"/>
</dbReference>
<dbReference type="SMART" id="SM00863">
    <property type="entry name" value="tRNA_SAD"/>
    <property type="match status" value="1"/>
</dbReference>
<dbReference type="CDD" id="cd00771">
    <property type="entry name" value="ThrRS_core"/>
    <property type="match status" value="1"/>
</dbReference>
<comment type="subcellular location">
    <subcellularLocation>
        <location evidence="13">Cytoplasm</location>
    </subcellularLocation>
</comment>
<evidence type="ECO:0000313" key="17">
    <source>
        <dbReference type="Proteomes" id="UP001219605"/>
    </source>
</evidence>
<evidence type="ECO:0000256" key="12">
    <source>
        <dbReference type="ARBA" id="ARBA00049515"/>
    </source>
</evidence>
<dbReference type="Gene3D" id="3.30.54.20">
    <property type="match status" value="1"/>
</dbReference>
<evidence type="ECO:0000313" key="16">
    <source>
        <dbReference type="EMBL" id="WDZ82249.1"/>
    </source>
</evidence>
<dbReference type="CDD" id="cd00860">
    <property type="entry name" value="ThrRS_anticodon"/>
    <property type="match status" value="1"/>
</dbReference>
<gene>
    <name evidence="13 16" type="primary">thrS</name>
    <name evidence="16" type="ORF">PVK37_17245</name>
</gene>
<dbReference type="Gene3D" id="3.30.980.10">
    <property type="entry name" value="Threonyl-trna Synthetase, Chain A, domain 2"/>
    <property type="match status" value="1"/>
</dbReference>
<dbReference type="Pfam" id="PF03129">
    <property type="entry name" value="HGTP_anticodon"/>
    <property type="match status" value="1"/>
</dbReference>
<organism evidence="16 17">
    <name type="scientific">Micromonospora cathayae</name>
    <dbReference type="NCBI Taxonomy" id="3028804"/>
    <lineage>
        <taxon>Bacteria</taxon>
        <taxon>Bacillati</taxon>
        <taxon>Actinomycetota</taxon>
        <taxon>Actinomycetes</taxon>
        <taxon>Micromonosporales</taxon>
        <taxon>Micromonosporaceae</taxon>
        <taxon>Micromonospora</taxon>
    </lineage>
</organism>
<dbReference type="InterPro" id="IPR036621">
    <property type="entry name" value="Anticodon-bd_dom_sf"/>
</dbReference>
<comment type="similarity">
    <text evidence="1 13">Belongs to the class-II aminoacyl-tRNA synthetase family.</text>
</comment>
<evidence type="ECO:0000256" key="7">
    <source>
        <dbReference type="ARBA" id="ARBA00022833"/>
    </source>
</evidence>
<evidence type="ECO:0000256" key="4">
    <source>
        <dbReference type="ARBA" id="ARBA00022598"/>
    </source>
</evidence>
<dbReference type="GO" id="GO:0004829">
    <property type="term" value="F:threonine-tRNA ligase activity"/>
    <property type="evidence" value="ECO:0007669"/>
    <property type="project" value="UniProtKB-EC"/>
</dbReference>
<comment type="catalytic activity">
    <reaction evidence="12 13">
        <text>tRNA(Thr) + L-threonine + ATP = L-threonyl-tRNA(Thr) + AMP + diphosphate + H(+)</text>
        <dbReference type="Rhea" id="RHEA:24624"/>
        <dbReference type="Rhea" id="RHEA-COMP:9670"/>
        <dbReference type="Rhea" id="RHEA-COMP:9704"/>
        <dbReference type="ChEBI" id="CHEBI:15378"/>
        <dbReference type="ChEBI" id="CHEBI:30616"/>
        <dbReference type="ChEBI" id="CHEBI:33019"/>
        <dbReference type="ChEBI" id="CHEBI:57926"/>
        <dbReference type="ChEBI" id="CHEBI:78442"/>
        <dbReference type="ChEBI" id="CHEBI:78534"/>
        <dbReference type="ChEBI" id="CHEBI:456215"/>
        <dbReference type="EC" id="6.1.1.3"/>
    </reaction>
</comment>
<dbReference type="SUPFAM" id="SSF52954">
    <property type="entry name" value="Class II aaRS ABD-related"/>
    <property type="match status" value="1"/>
</dbReference>
<evidence type="ECO:0000256" key="9">
    <source>
        <dbReference type="ARBA" id="ARBA00022884"/>
    </source>
</evidence>
<dbReference type="Gene3D" id="3.30.930.10">
    <property type="entry name" value="Bira Bifunctional Protein, Domain 2"/>
    <property type="match status" value="1"/>
</dbReference>
<comment type="subunit">
    <text evidence="13">Homodimer.</text>
</comment>
<dbReference type="InterPro" id="IPR006195">
    <property type="entry name" value="aa-tRNA-synth_II"/>
</dbReference>
<dbReference type="PANTHER" id="PTHR11451">
    <property type="entry name" value="THREONINE-TRNA LIGASE"/>
    <property type="match status" value="1"/>
</dbReference>
<evidence type="ECO:0000259" key="14">
    <source>
        <dbReference type="PROSITE" id="PS50862"/>
    </source>
</evidence>
<sequence length="669" mass="74096">MSAPRTPAVADPVVVAAGTTAADAVAAAGLPASGPKAIVVVRDPQGNLRDLDWSPAEETVVEPVSLDSPDGLNVLRHSTAHVLAQAVQDVFPDAKLGIGPPIENGFYYDFDVDKPFQPDDLAKLEKRMQEIVKSGQRFRRRRFGSLDEAKAELTDEPYKLELIDVKGEGLDSSEVMEVGGGELTIYDNLAANEDKVCWSDLCRGPHLPNTRLIGAFKLMRSAAAYWRGSEKNPQLQRVYGTAWPTRDELKAYLKLLEEAARRDHRKLGADLDLFSFPDEIGSGLPVFHPKGGVIKREMEDYVRARHIEEGFQYVGTPHISKEGLFHTSGHLPYYADGMFPPIEFEGADYYLKAMNCPMHNLIYRSRGRSYRELPMRLFEFGSVYRYEKSGVIHGLTRVRGFTQDDSHSYCTKEQAPAEVKHLLGFVLGLLKDFGIDDFYLELSTRDESKPEKFVGTEEDWATATAVLEQCARETGLDLVPDPGGAAFYGPKISVQAKDAIGRTWQMSTIQYDFNQPKGFGLEYQAADGTRQQPVMIHCAKFGSIERFVGVLTEHYAGAFPAWLSPVQVVGIPIREDHTDYLRSFVDTLRAEGIRAQVDAGDDRMQKKIRTAQQQKIPFMVIAGDDDVAAGTVSFRYRDGSQRNGVPLAEAVAHVTGVVRSRTNAGPSAA</sequence>
<proteinExistence type="inferred from homology"/>
<dbReference type="InterPro" id="IPR002314">
    <property type="entry name" value="aa-tRNA-synt_IIb"/>
</dbReference>
<keyword evidence="2 13" id="KW-0963">Cytoplasm</keyword>
<keyword evidence="5 13" id="KW-0479">Metal-binding</keyword>
<dbReference type="InterPro" id="IPR033728">
    <property type="entry name" value="ThrRS_core"/>
</dbReference>
<dbReference type="InterPro" id="IPR002320">
    <property type="entry name" value="Thr-tRNA-ligase_IIa"/>
</dbReference>
<feature type="domain" description="TGS" evidence="15">
    <location>
        <begin position="1"/>
        <end position="65"/>
    </location>
</feature>
<dbReference type="InterPro" id="IPR004095">
    <property type="entry name" value="TGS"/>
</dbReference>
<evidence type="ECO:0000256" key="5">
    <source>
        <dbReference type="ARBA" id="ARBA00022723"/>
    </source>
</evidence>